<name>A0A4Y7JFW2_PAPSO</name>
<proteinExistence type="predicted"/>
<reference evidence="1 2" key="1">
    <citation type="journal article" date="2018" name="Science">
        <title>The opium poppy genome and morphinan production.</title>
        <authorList>
            <person name="Guo L."/>
            <person name="Winzer T."/>
            <person name="Yang X."/>
            <person name="Li Y."/>
            <person name="Ning Z."/>
            <person name="He Z."/>
            <person name="Teodor R."/>
            <person name="Lu Y."/>
            <person name="Bowser T.A."/>
            <person name="Graham I.A."/>
            <person name="Ye K."/>
        </authorList>
    </citation>
    <scope>NUCLEOTIDE SEQUENCE [LARGE SCALE GENOMIC DNA]</scope>
    <source>
        <strain evidence="2">cv. HN1</strain>
        <tissue evidence="1">Leaves</tissue>
    </source>
</reference>
<dbReference type="Gramene" id="RZC58900">
    <property type="protein sequence ID" value="RZC58900"/>
    <property type="gene ID" value="C5167_006203"/>
</dbReference>
<dbReference type="EMBL" id="CM010718">
    <property type="protein sequence ID" value="RZC58900.1"/>
    <property type="molecule type" value="Genomic_DNA"/>
</dbReference>
<evidence type="ECO:0000313" key="1">
    <source>
        <dbReference type="EMBL" id="RZC58900.1"/>
    </source>
</evidence>
<organism evidence="1 2">
    <name type="scientific">Papaver somniferum</name>
    <name type="common">Opium poppy</name>
    <dbReference type="NCBI Taxonomy" id="3469"/>
    <lineage>
        <taxon>Eukaryota</taxon>
        <taxon>Viridiplantae</taxon>
        <taxon>Streptophyta</taxon>
        <taxon>Embryophyta</taxon>
        <taxon>Tracheophyta</taxon>
        <taxon>Spermatophyta</taxon>
        <taxon>Magnoliopsida</taxon>
        <taxon>Ranunculales</taxon>
        <taxon>Papaveraceae</taxon>
        <taxon>Papaveroideae</taxon>
        <taxon>Papaver</taxon>
    </lineage>
</organism>
<protein>
    <submittedName>
        <fullName evidence="1">Uncharacterized protein</fullName>
    </submittedName>
</protein>
<evidence type="ECO:0000313" key="2">
    <source>
        <dbReference type="Proteomes" id="UP000316621"/>
    </source>
</evidence>
<gene>
    <name evidence="1" type="ORF">C5167_006203</name>
</gene>
<dbReference type="AlphaFoldDB" id="A0A4Y7JFW2"/>
<sequence length="108" mass="11917">MWSLQLQDGGVDEIMRDFDEPGSLAPTCPGEVWPHHSVGNQLLRFYNGTRLLSVGSVHHLGGKFAGNEGEAGDVADHGGYIEAHNPSLIKCTVHMIVESLKYRLQTRY</sequence>
<dbReference type="Proteomes" id="UP000316621">
    <property type="component" value="Chromosome 4"/>
</dbReference>
<accession>A0A4Y7JFW2</accession>
<keyword evidence="2" id="KW-1185">Reference proteome</keyword>